<evidence type="ECO:0000256" key="4">
    <source>
        <dbReference type="SAM" id="MobiDB-lite"/>
    </source>
</evidence>
<dbReference type="OrthoDB" id="19711at2759"/>
<evidence type="ECO:0000259" key="5">
    <source>
        <dbReference type="PROSITE" id="PS50181"/>
    </source>
</evidence>
<feature type="region of interest" description="Disordered" evidence="4">
    <location>
        <begin position="176"/>
        <end position="208"/>
    </location>
</feature>
<dbReference type="Proteomes" id="UP000001861">
    <property type="component" value="Unassembled WGS sequence"/>
</dbReference>
<sequence>MNSEERATDDVEELAWKLLSTLPRARLAAVQRRLNPLLQFDILGDLPIELALQVLSNLPYQSLLTCSLVCKRWQILANDQSLWKRLCRANGWAWRPTPRPQPFDQTLNMSNREWDQSDDEGMGDSDSDSEENMYINTLDDAKAELSMMYAELDSGFASTSMTMSFVAPPAPSAIAPSFSNSSRLSNRSRGKQVRHSAPSMLNSVSPPRKPDYKLLHQTHIRLRNRFLNSSYRLSALQTRGAPASGHTNTIYCLQLYTDPDTGRQLLFTGSRDKTVRQWCLATGLVERVISNVHTSSVLSICVHNGYLASAGSDRQVALWDLRANKLVKTITDHEDSVLCVRFDDHQLVSCSKDRSIRIYSFPDLTLRFILDEHRAAVNAVSISDSYIVSGSGDRSIRLWDAKTGKLLRTFDNHHSRGIASIDFMPPIITSGSSDMHLRVFDISTLQGWSTSPEYDRAMTAASSNVAPFPLDGTAGSAGLSSGFLCQSCGSEKNPRRPGSASGSNVNHHHQHGNLVRTVSLGDDFVVSGSYDLTIKVWDKNTGKLVADLAGGHTGRIFCIDFDCTKIVSCGEDQPFKSSPITQDGYIDLPILFSGTASQGKRILRYDGERLVVPRSPEVSPL</sequence>
<dbReference type="InterPro" id="IPR036322">
    <property type="entry name" value="WD40_repeat_dom_sf"/>
</dbReference>
<dbReference type="SUPFAM" id="SSF50978">
    <property type="entry name" value="WD40 repeat-like"/>
    <property type="match status" value="1"/>
</dbReference>
<dbReference type="STRING" id="240176.A8NDZ5"/>
<accession>A8NDZ5</accession>
<dbReference type="SMART" id="SM00320">
    <property type="entry name" value="WD40"/>
    <property type="match status" value="7"/>
</dbReference>
<feature type="repeat" description="WD" evidence="3">
    <location>
        <begin position="370"/>
        <end position="409"/>
    </location>
</feature>
<feature type="repeat" description="WD" evidence="3">
    <location>
        <begin position="243"/>
        <end position="288"/>
    </location>
</feature>
<dbReference type="InterPro" id="IPR019775">
    <property type="entry name" value="WD40_repeat_CS"/>
</dbReference>
<dbReference type="SUPFAM" id="SSF81383">
    <property type="entry name" value="F-box domain"/>
    <property type="match status" value="1"/>
</dbReference>
<dbReference type="RefSeq" id="XP_001832905.2">
    <property type="nucleotide sequence ID" value="XM_001832853.2"/>
</dbReference>
<dbReference type="SMART" id="SM00256">
    <property type="entry name" value="FBOX"/>
    <property type="match status" value="1"/>
</dbReference>
<name>A8NDZ5_COPC7</name>
<evidence type="ECO:0000256" key="2">
    <source>
        <dbReference type="ARBA" id="ARBA00022737"/>
    </source>
</evidence>
<dbReference type="PROSITE" id="PS50294">
    <property type="entry name" value="WD_REPEATS_REGION"/>
    <property type="match status" value="2"/>
</dbReference>
<feature type="repeat" description="WD" evidence="3">
    <location>
        <begin position="508"/>
        <end position="547"/>
    </location>
</feature>
<reference evidence="6 7" key="1">
    <citation type="journal article" date="2010" name="Proc. Natl. Acad. Sci. U.S.A.">
        <title>Insights into evolution of multicellular fungi from the assembled chromosomes of the mushroom Coprinopsis cinerea (Coprinus cinereus).</title>
        <authorList>
            <person name="Stajich J.E."/>
            <person name="Wilke S.K."/>
            <person name="Ahren D."/>
            <person name="Au C.H."/>
            <person name="Birren B.W."/>
            <person name="Borodovsky M."/>
            <person name="Burns C."/>
            <person name="Canback B."/>
            <person name="Casselton L.A."/>
            <person name="Cheng C.K."/>
            <person name="Deng J."/>
            <person name="Dietrich F.S."/>
            <person name="Fargo D.C."/>
            <person name="Farman M.L."/>
            <person name="Gathman A.C."/>
            <person name="Goldberg J."/>
            <person name="Guigo R."/>
            <person name="Hoegger P.J."/>
            <person name="Hooker J.B."/>
            <person name="Huggins A."/>
            <person name="James T.Y."/>
            <person name="Kamada T."/>
            <person name="Kilaru S."/>
            <person name="Kodira C."/>
            <person name="Kues U."/>
            <person name="Kupfer D."/>
            <person name="Kwan H.S."/>
            <person name="Lomsadze A."/>
            <person name="Li W."/>
            <person name="Lilly W.W."/>
            <person name="Ma L.J."/>
            <person name="Mackey A.J."/>
            <person name="Manning G."/>
            <person name="Martin F."/>
            <person name="Muraguchi H."/>
            <person name="Natvig D.O."/>
            <person name="Palmerini H."/>
            <person name="Ramesh M.A."/>
            <person name="Rehmeyer C.J."/>
            <person name="Roe B.A."/>
            <person name="Shenoy N."/>
            <person name="Stanke M."/>
            <person name="Ter-Hovhannisyan V."/>
            <person name="Tunlid A."/>
            <person name="Velagapudi R."/>
            <person name="Vision T.J."/>
            <person name="Zeng Q."/>
            <person name="Zolan M.E."/>
            <person name="Pukkila P.J."/>
        </authorList>
    </citation>
    <scope>NUCLEOTIDE SEQUENCE [LARGE SCALE GENOMIC DNA]</scope>
    <source>
        <strain evidence="7">Okayama-7 / 130 / ATCC MYA-4618 / FGSC 9003</strain>
    </source>
</reference>
<feature type="compositionally biased region" description="Acidic residues" evidence="4">
    <location>
        <begin position="116"/>
        <end position="131"/>
    </location>
</feature>
<dbReference type="PROSITE" id="PS50181">
    <property type="entry name" value="FBOX"/>
    <property type="match status" value="1"/>
</dbReference>
<dbReference type="eggNOG" id="KOG0281">
    <property type="taxonomic scope" value="Eukaryota"/>
</dbReference>
<dbReference type="PROSITE" id="PS00678">
    <property type="entry name" value="WD_REPEATS_1"/>
    <property type="match status" value="2"/>
</dbReference>
<dbReference type="Pfam" id="PF12937">
    <property type="entry name" value="F-box-like"/>
    <property type="match status" value="1"/>
</dbReference>
<dbReference type="AlphaFoldDB" id="A8NDZ5"/>
<gene>
    <name evidence="6" type="ORF">CC1G_10581</name>
</gene>
<dbReference type="PRINTS" id="PR00320">
    <property type="entry name" value="GPROTEINBRPT"/>
</dbReference>
<dbReference type="InterPro" id="IPR015943">
    <property type="entry name" value="WD40/YVTN_repeat-like_dom_sf"/>
</dbReference>
<dbReference type="PANTHER" id="PTHR14604">
    <property type="entry name" value="WD40 REPEAT PF20"/>
    <property type="match status" value="1"/>
</dbReference>
<dbReference type="HOGENOM" id="CLU_000288_103_6_1"/>
<comment type="caution">
    <text evidence="6">The sequence shown here is derived from an EMBL/GenBank/DDBJ whole genome shotgun (WGS) entry which is preliminary data.</text>
</comment>
<evidence type="ECO:0000256" key="3">
    <source>
        <dbReference type="PROSITE-ProRule" id="PRU00221"/>
    </source>
</evidence>
<evidence type="ECO:0000313" key="7">
    <source>
        <dbReference type="Proteomes" id="UP000001861"/>
    </source>
</evidence>
<dbReference type="InterPro" id="IPR036047">
    <property type="entry name" value="F-box-like_dom_sf"/>
</dbReference>
<dbReference type="OMA" id="QRICIWD"/>
<dbReference type="PROSITE" id="PS50082">
    <property type="entry name" value="WD_REPEATS_2"/>
    <property type="match status" value="4"/>
</dbReference>
<keyword evidence="2" id="KW-0677">Repeat</keyword>
<dbReference type="InParanoid" id="A8NDZ5"/>
<dbReference type="InterPro" id="IPR001680">
    <property type="entry name" value="WD40_rpt"/>
</dbReference>
<dbReference type="Gene3D" id="2.130.10.10">
    <property type="entry name" value="YVTN repeat-like/Quinoprotein amine dehydrogenase"/>
    <property type="match status" value="2"/>
</dbReference>
<evidence type="ECO:0000313" key="6">
    <source>
        <dbReference type="EMBL" id="EAU88935.2"/>
    </source>
</evidence>
<dbReference type="EMBL" id="AACS02000002">
    <property type="protein sequence ID" value="EAU88935.2"/>
    <property type="molecule type" value="Genomic_DNA"/>
</dbReference>
<dbReference type="InterPro" id="IPR020472">
    <property type="entry name" value="WD40_PAC1"/>
</dbReference>
<organism evidence="6 7">
    <name type="scientific">Coprinopsis cinerea (strain Okayama-7 / 130 / ATCC MYA-4618 / FGSC 9003)</name>
    <name type="common">Inky cap fungus</name>
    <name type="synonym">Hormographiella aspergillata</name>
    <dbReference type="NCBI Taxonomy" id="240176"/>
    <lineage>
        <taxon>Eukaryota</taxon>
        <taxon>Fungi</taxon>
        <taxon>Dikarya</taxon>
        <taxon>Basidiomycota</taxon>
        <taxon>Agaricomycotina</taxon>
        <taxon>Agaricomycetes</taxon>
        <taxon>Agaricomycetidae</taxon>
        <taxon>Agaricales</taxon>
        <taxon>Agaricineae</taxon>
        <taxon>Psathyrellaceae</taxon>
        <taxon>Coprinopsis</taxon>
    </lineage>
</organism>
<dbReference type="PANTHER" id="PTHR14604:SF4">
    <property type="entry name" value="F-BOX DOMAIN-CONTAINING PROTEIN"/>
    <property type="match status" value="1"/>
</dbReference>
<keyword evidence="7" id="KW-1185">Reference proteome</keyword>
<feature type="region of interest" description="Disordered" evidence="4">
    <location>
        <begin position="98"/>
        <end position="131"/>
    </location>
</feature>
<feature type="repeat" description="WD" evidence="3">
    <location>
        <begin position="290"/>
        <end position="329"/>
    </location>
</feature>
<dbReference type="KEGG" id="cci:CC1G_10581"/>
<dbReference type="InterPro" id="IPR001810">
    <property type="entry name" value="F-box_dom"/>
</dbReference>
<feature type="domain" description="F-box" evidence="5">
    <location>
        <begin position="40"/>
        <end position="86"/>
    </location>
</feature>
<evidence type="ECO:0000256" key="1">
    <source>
        <dbReference type="ARBA" id="ARBA00022574"/>
    </source>
</evidence>
<dbReference type="CDD" id="cd00200">
    <property type="entry name" value="WD40"/>
    <property type="match status" value="1"/>
</dbReference>
<dbReference type="InterPro" id="IPR050995">
    <property type="entry name" value="WD-F-box_domain-protein"/>
</dbReference>
<dbReference type="Gene3D" id="1.20.1280.50">
    <property type="match status" value="1"/>
</dbReference>
<dbReference type="GeneID" id="6009396"/>
<feature type="compositionally biased region" description="Low complexity" evidence="4">
    <location>
        <begin position="176"/>
        <end position="185"/>
    </location>
</feature>
<keyword evidence="1 3" id="KW-0853">WD repeat</keyword>
<proteinExistence type="predicted"/>
<dbReference type="VEuPathDB" id="FungiDB:CC1G_10581"/>
<dbReference type="Pfam" id="PF00400">
    <property type="entry name" value="WD40"/>
    <property type="match status" value="6"/>
</dbReference>
<protein>
    <submittedName>
        <fullName evidence="6">F-box/WD repeat-containing protein 11</fullName>
    </submittedName>
</protein>
<feature type="region of interest" description="Disordered" evidence="4">
    <location>
        <begin position="490"/>
        <end position="509"/>
    </location>
</feature>